<feature type="domain" description="DUF7726" evidence="1">
    <location>
        <begin position="106"/>
        <end position="167"/>
    </location>
</feature>
<dbReference type="PANTHER" id="PTHR42339">
    <property type="entry name" value="HISTONE H1"/>
    <property type="match status" value="1"/>
</dbReference>
<keyword evidence="3" id="KW-1185">Reference proteome</keyword>
<reference evidence="2" key="1">
    <citation type="submission" date="2022-07" db="EMBL/GenBank/DDBJ databases">
        <authorList>
            <person name="Trinca V."/>
            <person name="Uliana J.V.C."/>
            <person name="Torres T.T."/>
            <person name="Ward R.J."/>
            <person name="Monesi N."/>
        </authorList>
    </citation>
    <scope>NUCLEOTIDE SEQUENCE</scope>
    <source>
        <strain evidence="2">HSMRA1968</strain>
        <tissue evidence="2">Whole embryos</tissue>
    </source>
</reference>
<dbReference type="AlphaFoldDB" id="A0A9Q0MY05"/>
<dbReference type="Proteomes" id="UP001151699">
    <property type="component" value="Chromosome X"/>
</dbReference>
<accession>A0A9Q0MY05</accession>
<gene>
    <name evidence="2" type="ORF">Bhyg_12791</name>
</gene>
<name>A0A9Q0MY05_9DIPT</name>
<dbReference type="PANTHER" id="PTHR42339:SF1">
    <property type="entry name" value="HISTONE H1"/>
    <property type="match status" value="1"/>
</dbReference>
<dbReference type="InterPro" id="IPR056143">
    <property type="entry name" value="DUF7726"/>
</dbReference>
<dbReference type="OrthoDB" id="2592504at2759"/>
<dbReference type="EMBL" id="WJQU01000003">
    <property type="protein sequence ID" value="KAJ6640042.1"/>
    <property type="molecule type" value="Genomic_DNA"/>
</dbReference>
<dbReference type="Pfam" id="PF24852">
    <property type="entry name" value="DUF7726"/>
    <property type="match status" value="1"/>
</dbReference>
<comment type="caution">
    <text evidence="2">The sequence shown here is derived from an EMBL/GenBank/DDBJ whole genome shotgun (WGS) entry which is preliminary data.</text>
</comment>
<sequence length="205" mass="24344">MSTSDHSSSHDKHHIYRILGLERTTDAEKVERCRDPPKQDVFYNNCPNVHQPQRQFAAPNNFLNAYERENQTVVPYKNPIVYQPIGQIAAPGRQSLHYLKQLYGPVLEDCDEIRRKIRECTYTEMSKRGFARVINVHPISLRRFLGQKGFNKGADNKVYPAAYYYFEIMRLSHREEKSEHRLLSEKHYPNGYEPTKRFRPERRKF</sequence>
<evidence type="ECO:0000313" key="3">
    <source>
        <dbReference type="Proteomes" id="UP001151699"/>
    </source>
</evidence>
<proteinExistence type="predicted"/>
<evidence type="ECO:0000313" key="2">
    <source>
        <dbReference type="EMBL" id="KAJ6640042.1"/>
    </source>
</evidence>
<organism evidence="2 3">
    <name type="scientific">Pseudolycoriella hygida</name>
    <dbReference type="NCBI Taxonomy" id="35572"/>
    <lineage>
        <taxon>Eukaryota</taxon>
        <taxon>Metazoa</taxon>
        <taxon>Ecdysozoa</taxon>
        <taxon>Arthropoda</taxon>
        <taxon>Hexapoda</taxon>
        <taxon>Insecta</taxon>
        <taxon>Pterygota</taxon>
        <taxon>Neoptera</taxon>
        <taxon>Endopterygota</taxon>
        <taxon>Diptera</taxon>
        <taxon>Nematocera</taxon>
        <taxon>Sciaroidea</taxon>
        <taxon>Sciaridae</taxon>
        <taxon>Pseudolycoriella</taxon>
    </lineage>
</organism>
<protein>
    <recommendedName>
        <fullName evidence="1">DUF7726 domain-containing protein</fullName>
    </recommendedName>
</protein>
<evidence type="ECO:0000259" key="1">
    <source>
        <dbReference type="Pfam" id="PF24852"/>
    </source>
</evidence>